<evidence type="ECO:0000313" key="12">
    <source>
        <dbReference type="Proteomes" id="UP001595693"/>
    </source>
</evidence>
<evidence type="ECO:0000256" key="3">
    <source>
        <dbReference type="ARBA" id="ARBA00022475"/>
    </source>
</evidence>
<evidence type="ECO:0000256" key="4">
    <source>
        <dbReference type="ARBA" id="ARBA00022519"/>
    </source>
</evidence>
<evidence type="ECO:0000256" key="2">
    <source>
        <dbReference type="ARBA" id="ARBA00022448"/>
    </source>
</evidence>
<dbReference type="RefSeq" id="WP_055394949.1">
    <property type="nucleotide sequence ID" value="NZ_JAMXAX010000083.1"/>
</dbReference>
<proteinExistence type="inferred from homology"/>
<keyword evidence="7 9" id="KW-0472">Membrane</keyword>
<feature type="domain" description="Tripartite ATP-independent periplasmic transporters DctQ component" evidence="10">
    <location>
        <begin position="35"/>
        <end position="168"/>
    </location>
</feature>
<feature type="transmembrane region" description="Helical" evidence="9">
    <location>
        <begin position="57"/>
        <end position="74"/>
    </location>
</feature>
<feature type="transmembrane region" description="Helical" evidence="9">
    <location>
        <begin position="21"/>
        <end position="42"/>
    </location>
</feature>
<evidence type="ECO:0000256" key="1">
    <source>
        <dbReference type="ARBA" id="ARBA00004429"/>
    </source>
</evidence>
<evidence type="ECO:0000256" key="7">
    <source>
        <dbReference type="ARBA" id="ARBA00023136"/>
    </source>
</evidence>
<accession>A0ABV8DIW6</accession>
<dbReference type="PANTHER" id="PTHR35011:SF4">
    <property type="entry name" value="SLL1102 PROTEIN"/>
    <property type="match status" value="1"/>
</dbReference>
<evidence type="ECO:0000256" key="8">
    <source>
        <dbReference type="ARBA" id="ARBA00038436"/>
    </source>
</evidence>
<dbReference type="InterPro" id="IPR007387">
    <property type="entry name" value="TRAP_DctQ"/>
</dbReference>
<keyword evidence="5 9" id="KW-0812">Transmembrane</keyword>
<sequence length="190" mass="20469">MKAGLQAALRAADGIDWANRRLAFVVRWGLLANAVLIAGNAISRKLFGVASSTMYDVQPHFFAAAVLLMAAYTFKRDEHVRIDVFSGFLGPRGMAWLDLAGIAVVLLPLCLAAVWVTWPDFVTSVVTGETRASRESLSRFPAWIMKGMIPLGFLSLAAQGAAEAVRCLAFLAGVAPRPLAAEHPDRRGFA</sequence>
<comment type="subunit">
    <text evidence="9">The complex comprises the extracytoplasmic solute receptor protein and the two transmembrane proteins.</text>
</comment>
<keyword evidence="6 9" id="KW-1133">Transmembrane helix</keyword>
<protein>
    <recommendedName>
        <fullName evidence="9">TRAP transporter small permease protein</fullName>
    </recommendedName>
</protein>
<dbReference type="InterPro" id="IPR055348">
    <property type="entry name" value="DctQ"/>
</dbReference>
<reference evidence="12" key="1">
    <citation type="journal article" date="2019" name="Int. J. Syst. Evol. Microbiol.">
        <title>The Global Catalogue of Microorganisms (GCM) 10K type strain sequencing project: providing services to taxonomists for standard genome sequencing and annotation.</title>
        <authorList>
            <consortium name="The Broad Institute Genomics Platform"/>
            <consortium name="The Broad Institute Genome Sequencing Center for Infectious Disease"/>
            <person name="Wu L."/>
            <person name="Ma J."/>
        </authorList>
    </citation>
    <scope>NUCLEOTIDE SEQUENCE [LARGE SCALE GENOMIC DNA]</scope>
    <source>
        <strain evidence="12">CCUG 2113</strain>
    </source>
</reference>
<comment type="function">
    <text evidence="9">Part of the tripartite ATP-independent periplasmic (TRAP) transport system.</text>
</comment>
<evidence type="ECO:0000313" key="11">
    <source>
        <dbReference type="EMBL" id="MFC3938247.1"/>
    </source>
</evidence>
<keyword evidence="2 9" id="KW-0813">Transport</keyword>
<dbReference type="Proteomes" id="UP001595693">
    <property type="component" value="Unassembled WGS sequence"/>
</dbReference>
<gene>
    <name evidence="11" type="ORF">ACFOW3_26865</name>
</gene>
<keyword evidence="4 9" id="KW-0997">Cell inner membrane</keyword>
<evidence type="ECO:0000256" key="6">
    <source>
        <dbReference type="ARBA" id="ARBA00022989"/>
    </source>
</evidence>
<keyword evidence="3" id="KW-1003">Cell membrane</keyword>
<keyword evidence="12" id="KW-1185">Reference proteome</keyword>
<evidence type="ECO:0000256" key="5">
    <source>
        <dbReference type="ARBA" id="ARBA00022692"/>
    </source>
</evidence>
<comment type="caution">
    <text evidence="9">Lacks conserved residue(s) required for the propagation of feature annotation.</text>
</comment>
<dbReference type="Pfam" id="PF04290">
    <property type="entry name" value="DctQ"/>
    <property type="match status" value="1"/>
</dbReference>
<comment type="caution">
    <text evidence="11">The sequence shown here is derived from an EMBL/GenBank/DDBJ whole genome shotgun (WGS) entry which is preliminary data.</text>
</comment>
<dbReference type="EMBL" id="JBHSAJ010000174">
    <property type="protein sequence ID" value="MFC3938247.1"/>
    <property type="molecule type" value="Genomic_DNA"/>
</dbReference>
<evidence type="ECO:0000259" key="10">
    <source>
        <dbReference type="Pfam" id="PF04290"/>
    </source>
</evidence>
<evidence type="ECO:0000256" key="9">
    <source>
        <dbReference type="RuleBase" id="RU369079"/>
    </source>
</evidence>
<feature type="transmembrane region" description="Helical" evidence="9">
    <location>
        <begin position="95"/>
        <end position="118"/>
    </location>
</feature>
<organism evidence="11 12">
    <name type="scientific">Acidovorax facilis</name>
    <dbReference type="NCBI Taxonomy" id="12917"/>
    <lineage>
        <taxon>Bacteria</taxon>
        <taxon>Pseudomonadati</taxon>
        <taxon>Pseudomonadota</taxon>
        <taxon>Betaproteobacteria</taxon>
        <taxon>Burkholderiales</taxon>
        <taxon>Comamonadaceae</taxon>
        <taxon>Acidovorax</taxon>
    </lineage>
</organism>
<comment type="subcellular location">
    <subcellularLocation>
        <location evidence="1 9">Cell inner membrane</location>
        <topology evidence="1 9">Multi-pass membrane protein</topology>
    </subcellularLocation>
</comment>
<comment type="similarity">
    <text evidence="8 9">Belongs to the TRAP transporter small permease family.</text>
</comment>
<dbReference type="PANTHER" id="PTHR35011">
    <property type="entry name" value="2,3-DIKETO-L-GULONATE TRAP TRANSPORTER SMALL PERMEASE PROTEIN YIAM"/>
    <property type="match status" value="1"/>
</dbReference>
<name>A0ABV8DIW6_9BURK</name>